<evidence type="ECO:0000256" key="1">
    <source>
        <dbReference type="SAM" id="MobiDB-lite"/>
    </source>
</evidence>
<name>A0A0B0NP66_GOSAR</name>
<dbReference type="AlphaFoldDB" id="A0A0B0NP66"/>
<accession>A0A0B0NP66</accession>
<evidence type="ECO:0000313" key="3">
    <source>
        <dbReference type="Proteomes" id="UP000032142"/>
    </source>
</evidence>
<sequence length="48" mass="5428">MEGHRHPHAVASGAYPRRTQEHVSNVEVEWHTTRRRCVTCGRGTASIC</sequence>
<reference evidence="3" key="1">
    <citation type="submission" date="2014-09" db="EMBL/GenBank/DDBJ databases">
        <authorList>
            <person name="Mudge J."/>
            <person name="Ramaraj T."/>
            <person name="Lindquist I.E."/>
            <person name="Bharti A.K."/>
            <person name="Sundararajan A."/>
            <person name="Cameron C.T."/>
            <person name="Woodward J.E."/>
            <person name="May G.D."/>
            <person name="Brubaker C."/>
            <person name="Broadhvest J."/>
            <person name="Wilkins T.A."/>
        </authorList>
    </citation>
    <scope>NUCLEOTIDE SEQUENCE</scope>
    <source>
        <strain evidence="3">cv. AKA8401</strain>
    </source>
</reference>
<feature type="region of interest" description="Disordered" evidence="1">
    <location>
        <begin position="1"/>
        <end position="23"/>
    </location>
</feature>
<dbReference type="EMBL" id="KN398430">
    <property type="protein sequence ID" value="KHG12851.1"/>
    <property type="molecule type" value="Genomic_DNA"/>
</dbReference>
<organism evidence="2 3">
    <name type="scientific">Gossypium arboreum</name>
    <name type="common">Tree cotton</name>
    <name type="synonym">Gossypium nanking</name>
    <dbReference type="NCBI Taxonomy" id="29729"/>
    <lineage>
        <taxon>Eukaryota</taxon>
        <taxon>Viridiplantae</taxon>
        <taxon>Streptophyta</taxon>
        <taxon>Embryophyta</taxon>
        <taxon>Tracheophyta</taxon>
        <taxon>Spermatophyta</taxon>
        <taxon>Magnoliopsida</taxon>
        <taxon>eudicotyledons</taxon>
        <taxon>Gunneridae</taxon>
        <taxon>Pentapetalae</taxon>
        <taxon>rosids</taxon>
        <taxon>malvids</taxon>
        <taxon>Malvales</taxon>
        <taxon>Malvaceae</taxon>
        <taxon>Malvoideae</taxon>
        <taxon>Gossypium</taxon>
    </lineage>
</organism>
<evidence type="ECO:0000313" key="2">
    <source>
        <dbReference type="EMBL" id="KHG12851.1"/>
    </source>
</evidence>
<keyword evidence="3" id="KW-1185">Reference proteome</keyword>
<gene>
    <name evidence="2" type="ORF">F383_18236</name>
</gene>
<dbReference type="Proteomes" id="UP000032142">
    <property type="component" value="Unassembled WGS sequence"/>
</dbReference>
<proteinExistence type="predicted"/>
<protein>
    <submittedName>
        <fullName evidence="2">Uncharacterized protein</fullName>
    </submittedName>
</protein>